<feature type="compositionally biased region" description="Low complexity" evidence="1">
    <location>
        <begin position="293"/>
        <end position="303"/>
    </location>
</feature>
<dbReference type="AlphaFoldDB" id="A0A7D5P3H9"/>
<dbReference type="Gene3D" id="1.20.58.1030">
    <property type="match status" value="1"/>
</dbReference>
<reference evidence="3 4" key="1">
    <citation type="submission" date="2020-07" db="EMBL/GenBank/DDBJ databases">
        <title>Halosimplex pelagicum sp. nov. and Halosimplex rubrum sp. nov., isolated from salted brown alga Laminaria, and emended description of the genus Halosimplex.</title>
        <authorList>
            <person name="Cui H."/>
        </authorList>
    </citation>
    <scope>NUCLEOTIDE SEQUENCE [LARGE SCALE GENOMIC DNA]</scope>
    <source>
        <strain evidence="3 4">R27</strain>
    </source>
</reference>
<protein>
    <recommendedName>
        <fullName evidence="2">Gins51 C-terminal domain-containing protein</fullName>
    </recommendedName>
</protein>
<dbReference type="EMBL" id="CP058910">
    <property type="protein sequence ID" value="QLH80026.1"/>
    <property type="molecule type" value="Genomic_DNA"/>
</dbReference>
<evidence type="ECO:0000313" key="4">
    <source>
        <dbReference type="Proteomes" id="UP000509667"/>
    </source>
</evidence>
<evidence type="ECO:0000259" key="2">
    <source>
        <dbReference type="Pfam" id="PF22090"/>
    </source>
</evidence>
<dbReference type="OrthoDB" id="157576at2157"/>
<sequence length="356" mass="36179">MDLNELQSAQSRERQTDSLQQLRESFYKDAGEFIQQLHRERERAAEEADDPWDAPEINRLSDDIDTAEGTVEAIYERRVGKIVKMASLAAADMPTEDEGLTTEERSLFETLVGAIEENRARVEAVIDGENPAAAAADVDTPESAAGADADPTADTGAADASDAGPATGPSSADGDRRDVPSDPDELGDAPGAAPPADAPSGDVPADDSAAPSPPTDAPAEASGVDAADLMGDGSETAGSVDSGERSSEDDARDRPPQADGGSSAVGPQGGAESGSDAGPTPPSGDGPGGGGADPSADAGAEAEPSVDRATVKITSDVGEIFGVDQRAYDLTAEDVVTLPEANAGPLVERDAAERLD</sequence>
<proteinExistence type="predicted"/>
<accession>A0A7D5P3H9</accession>
<evidence type="ECO:0000313" key="3">
    <source>
        <dbReference type="EMBL" id="QLH80026.1"/>
    </source>
</evidence>
<evidence type="ECO:0000256" key="1">
    <source>
        <dbReference type="SAM" id="MobiDB-lite"/>
    </source>
</evidence>
<feature type="domain" description="Gins51 C-terminal" evidence="2">
    <location>
        <begin position="311"/>
        <end position="355"/>
    </location>
</feature>
<dbReference type="InterPro" id="IPR054314">
    <property type="entry name" value="Gins51_C"/>
</dbReference>
<feature type="region of interest" description="Disordered" evidence="1">
    <location>
        <begin position="132"/>
        <end position="310"/>
    </location>
</feature>
<dbReference type="KEGG" id="hrr:HZS55_15455"/>
<keyword evidence="4" id="KW-1185">Reference proteome</keyword>
<feature type="compositionally biased region" description="Basic and acidic residues" evidence="1">
    <location>
        <begin position="242"/>
        <end position="256"/>
    </location>
</feature>
<feature type="region of interest" description="Disordered" evidence="1">
    <location>
        <begin position="41"/>
        <end position="64"/>
    </location>
</feature>
<dbReference type="Proteomes" id="UP000509667">
    <property type="component" value="Chromosome"/>
</dbReference>
<dbReference type="Gene3D" id="3.40.5.50">
    <property type="match status" value="1"/>
</dbReference>
<feature type="compositionally biased region" description="Low complexity" evidence="1">
    <location>
        <begin position="143"/>
        <end position="169"/>
    </location>
</feature>
<organism evidence="3 4">
    <name type="scientific">Halosimplex rubrum</name>
    <dbReference type="NCBI Taxonomy" id="869889"/>
    <lineage>
        <taxon>Archaea</taxon>
        <taxon>Methanobacteriati</taxon>
        <taxon>Methanobacteriota</taxon>
        <taxon>Stenosarchaea group</taxon>
        <taxon>Halobacteria</taxon>
        <taxon>Halobacteriales</taxon>
        <taxon>Haloarculaceae</taxon>
        <taxon>Halosimplex</taxon>
    </lineage>
</organism>
<gene>
    <name evidence="3" type="ORF">HZS55_15455</name>
</gene>
<dbReference type="CDD" id="cd11714">
    <property type="entry name" value="GINS_A_archaea"/>
    <property type="match status" value="1"/>
</dbReference>
<dbReference type="Pfam" id="PF22090">
    <property type="entry name" value="Gins51_C"/>
    <property type="match status" value="1"/>
</dbReference>
<feature type="compositionally biased region" description="Low complexity" evidence="1">
    <location>
        <begin position="198"/>
        <end position="210"/>
    </location>
</feature>
<name>A0A7D5P3H9_9EURY</name>